<dbReference type="AlphaFoldDB" id="D3Q5S1"/>
<evidence type="ECO:0000313" key="8">
    <source>
        <dbReference type="Proteomes" id="UP000000844"/>
    </source>
</evidence>
<dbReference type="InterPro" id="IPR003439">
    <property type="entry name" value="ABC_transporter-like_ATP-bd"/>
</dbReference>
<proteinExistence type="predicted"/>
<gene>
    <name evidence="7" type="ordered locus">Snas_0505</name>
</gene>
<dbReference type="Gene3D" id="3.40.50.300">
    <property type="entry name" value="P-loop containing nucleotide triphosphate hydrolases"/>
    <property type="match status" value="1"/>
</dbReference>
<evidence type="ECO:0000256" key="2">
    <source>
        <dbReference type="ARBA" id="ARBA00022448"/>
    </source>
</evidence>
<dbReference type="GO" id="GO:0016887">
    <property type="term" value="F:ATP hydrolysis activity"/>
    <property type="evidence" value="ECO:0007669"/>
    <property type="project" value="InterPro"/>
</dbReference>
<evidence type="ECO:0000256" key="5">
    <source>
        <dbReference type="ARBA" id="ARBA00023251"/>
    </source>
</evidence>
<dbReference type="InterPro" id="IPR050763">
    <property type="entry name" value="ABC_transporter_ATP-binding"/>
</dbReference>
<evidence type="ECO:0000256" key="1">
    <source>
        <dbReference type="ARBA" id="ARBA00004202"/>
    </source>
</evidence>
<organism evidence="7 8">
    <name type="scientific">Stackebrandtia nassauensis (strain DSM 44728 / CIP 108903 / NRRL B-16338 / NBRC 102104 / LLR-40K-21)</name>
    <dbReference type="NCBI Taxonomy" id="446470"/>
    <lineage>
        <taxon>Bacteria</taxon>
        <taxon>Bacillati</taxon>
        <taxon>Actinomycetota</taxon>
        <taxon>Actinomycetes</taxon>
        <taxon>Glycomycetales</taxon>
        <taxon>Glycomycetaceae</taxon>
        <taxon>Stackebrandtia</taxon>
    </lineage>
</organism>
<sequence>MTRTHTVSSRRNPELAGARPAIHASGLRCRYGDYLAVDGVDLSVRPGELFALLGTNGAGKTTTVETLEGHRRADAGDISVLGRDPYRHRRQLAGQVSMVLQESGFTANLTAAETLRLWRHLNRGRTGPADPLADVDLSHRADVRVGQLSGGERRRLDLALAISTAPSVLFLDEPTTGMDPTSRERTWALLRNLVDSGCAVLLTTHYLEEAEELADHLAIMHKGRVAVAGTVAQVAASHAAKIGCALPAAIDAASLPRFDGDVSLMDDALTVRTTRLQADLHLLLNWANDNRLDLGQLTAAEASLREVFAAVQATDITTDTNGR</sequence>
<dbReference type="STRING" id="446470.Snas_0505"/>
<dbReference type="PANTHER" id="PTHR42711">
    <property type="entry name" value="ABC TRANSPORTER ATP-BINDING PROTEIN"/>
    <property type="match status" value="1"/>
</dbReference>
<protein>
    <submittedName>
        <fullName evidence="7">ABC transporter related protein</fullName>
    </submittedName>
</protein>
<dbReference type="GO" id="GO:0005524">
    <property type="term" value="F:ATP binding"/>
    <property type="evidence" value="ECO:0007669"/>
    <property type="project" value="UniProtKB-KW"/>
</dbReference>
<evidence type="ECO:0000256" key="4">
    <source>
        <dbReference type="ARBA" id="ARBA00022840"/>
    </source>
</evidence>
<evidence type="ECO:0000313" key="7">
    <source>
        <dbReference type="EMBL" id="ADD40220.1"/>
    </source>
</evidence>
<dbReference type="PROSITE" id="PS50893">
    <property type="entry name" value="ABC_TRANSPORTER_2"/>
    <property type="match status" value="1"/>
</dbReference>
<keyword evidence="4" id="KW-0067">ATP-binding</keyword>
<dbReference type="InterPro" id="IPR017871">
    <property type="entry name" value="ABC_transporter-like_CS"/>
</dbReference>
<dbReference type="SMART" id="SM00382">
    <property type="entry name" value="AAA"/>
    <property type="match status" value="1"/>
</dbReference>
<dbReference type="HOGENOM" id="CLU_000604_1_2_11"/>
<dbReference type="PANTHER" id="PTHR42711:SF17">
    <property type="entry name" value="ABC TRANSPORTER ATP-BINDING PROTEIN"/>
    <property type="match status" value="1"/>
</dbReference>
<evidence type="ECO:0000259" key="6">
    <source>
        <dbReference type="PROSITE" id="PS50893"/>
    </source>
</evidence>
<evidence type="ECO:0000256" key="3">
    <source>
        <dbReference type="ARBA" id="ARBA00022741"/>
    </source>
</evidence>
<name>D3Q5S1_STANL</name>
<dbReference type="GO" id="GO:0005886">
    <property type="term" value="C:plasma membrane"/>
    <property type="evidence" value="ECO:0007669"/>
    <property type="project" value="UniProtKB-SubCell"/>
</dbReference>
<dbReference type="SUPFAM" id="SSF52540">
    <property type="entry name" value="P-loop containing nucleoside triphosphate hydrolases"/>
    <property type="match status" value="1"/>
</dbReference>
<dbReference type="InterPro" id="IPR003593">
    <property type="entry name" value="AAA+_ATPase"/>
</dbReference>
<dbReference type="RefSeq" id="WP_013015791.1">
    <property type="nucleotide sequence ID" value="NC_013947.1"/>
</dbReference>
<dbReference type="EMBL" id="CP001778">
    <property type="protein sequence ID" value="ADD40220.1"/>
    <property type="molecule type" value="Genomic_DNA"/>
</dbReference>
<dbReference type="PROSITE" id="PS00211">
    <property type="entry name" value="ABC_TRANSPORTER_1"/>
    <property type="match status" value="1"/>
</dbReference>
<dbReference type="GO" id="GO:0046677">
    <property type="term" value="P:response to antibiotic"/>
    <property type="evidence" value="ECO:0007669"/>
    <property type="project" value="UniProtKB-KW"/>
</dbReference>
<keyword evidence="2" id="KW-0813">Transport</keyword>
<feature type="domain" description="ABC transporter" evidence="6">
    <location>
        <begin position="22"/>
        <end position="247"/>
    </location>
</feature>
<dbReference type="KEGG" id="sna:Snas_0505"/>
<dbReference type="eggNOG" id="COG1131">
    <property type="taxonomic scope" value="Bacteria"/>
</dbReference>
<accession>D3Q5S1</accession>
<dbReference type="CDD" id="cd03230">
    <property type="entry name" value="ABC_DR_subfamily_A"/>
    <property type="match status" value="1"/>
</dbReference>
<dbReference type="OrthoDB" id="9804819at2"/>
<keyword evidence="5" id="KW-0046">Antibiotic resistance</keyword>
<keyword evidence="3" id="KW-0547">Nucleotide-binding</keyword>
<dbReference type="Pfam" id="PF00005">
    <property type="entry name" value="ABC_tran"/>
    <property type="match status" value="1"/>
</dbReference>
<dbReference type="Proteomes" id="UP000000844">
    <property type="component" value="Chromosome"/>
</dbReference>
<comment type="subcellular location">
    <subcellularLocation>
        <location evidence="1">Cell membrane</location>
        <topology evidence="1">Peripheral membrane protein</topology>
    </subcellularLocation>
</comment>
<reference evidence="7 8" key="1">
    <citation type="journal article" date="2009" name="Stand. Genomic Sci.">
        <title>Complete genome sequence of Stackebrandtia nassauensis type strain (LLR-40K-21).</title>
        <authorList>
            <person name="Munk C."/>
            <person name="Lapidus A."/>
            <person name="Copeland A."/>
            <person name="Jando M."/>
            <person name="Mayilraj S."/>
            <person name="Glavina Del Rio T."/>
            <person name="Nolan M."/>
            <person name="Chen F."/>
            <person name="Lucas S."/>
            <person name="Tice H."/>
            <person name="Cheng J.F."/>
            <person name="Han C."/>
            <person name="Detter J.C."/>
            <person name="Bruce D."/>
            <person name="Goodwin L."/>
            <person name="Chain P."/>
            <person name="Pitluck S."/>
            <person name="Goker M."/>
            <person name="Ovchinikova G."/>
            <person name="Pati A."/>
            <person name="Ivanova N."/>
            <person name="Mavromatis K."/>
            <person name="Chen A."/>
            <person name="Palaniappan K."/>
            <person name="Land M."/>
            <person name="Hauser L."/>
            <person name="Chang Y.J."/>
            <person name="Jeffries C.D."/>
            <person name="Bristow J."/>
            <person name="Eisen J.A."/>
            <person name="Markowitz V."/>
            <person name="Hugenholtz P."/>
            <person name="Kyrpides N.C."/>
            <person name="Klenk H.P."/>
        </authorList>
    </citation>
    <scope>NUCLEOTIDE SEQUENCE [LARGE SCALE GENOMIC DNA]</scope>
    <source>
        <strain evidence="8">DSM 44728 / CIP 108903 / NRRL B-16338 / NBRC 102104 / LLR-40K-21</strain>
    </source>
</reference>
<dbReference type="InterPro" id="IPR027417">
    <property type="entry name" value="P-loop_NTPase"/>
</dbReference>
<keyword evidence="8" id="KW-1185">Reference proteome</keyword>